<evidence type="ECO:0008006" key="3">
    <source>
        <dbReference type="Google" id="ProtNLM"/>
    </source>
</evidence>
<comment type="caution">
    <text evidence="1">The sequence shown here is derived from an EMBL/GenBank/DDBJ whole genome shotgun (WGS) entry which is preliminary data.</text>
</comment>
<gene>
    <name evidence="1" type="ORF">A4D02_26880</name>
</gene>
<sequence length="358" mass="40619">MTNNLLPSPIVDRYAIQYSELVYEAITIYKNSDDKWGVLSEIMPGVFSILVEPVYNSISFNHVLNYLQAVFYPEDHWQVDGKNFYFYDINGQVQASVLGVSTVQIDEGGCLLVLKEDAMGLLDNKGRSVIPFSYVSLHFLQTGIYKAQQGDGYGIIDVSENVLLDFKYRYIFNQVKNDRVIVQDLNSRYFTFHFPTRELHALPYDSIFLASPNTGAEGKTAPGLYKVIRQCQETEFDYYDNGMSAFTGIWGIINADGAVKIPCDYAFVDVFEGTGFFKVAKGVFNFYFEEETGNLIAEGVKWGVVDTNNKIIIPIEYDWVQEAEEGQWVVNKGGTVYFNESYEADHWAVRGGKSELYS</sequence>
<organism evidence="1 2">
    <name type="scientific">Niastella koreensis</name>
    <dbReference type="NCBI Taxonomy" id="354356"/>
    <lineage>
        <taxon>Bacteria</taxon>
        <taxon>Pseudomonadati</taxon>
        <taxon>Bacteroidota</taxon>
        <taxon>Chitinophagia</taxon>
        <taxon>Chitinophagales</taxon>
        <taxon>Chitinophagaceae</taxon>
        <taxon>Niastella</taxon>
    </lineage>
</organism>
<evidence type="ECO:0000313" key="1">
    <source>
        <dbReference type="EMBL" id="OQP50064.1"/>
    </source>
</evidence>
<evidence type="ECO:0000313" key="2">
    <source>
        <dbReference type="Proteomes" id="UP000192277"/>
    </source>
</evidence>
<protein>
    <recommendedName>
        <fullName evidence="3">KWG Leptospira repeat protein</fullName>
    </recommendedName>
</protein>
<dbReference type="EMBL" id="LWBO01000007">
    <property type="protein sequence ID" value="OQP50064.1"/>
    <property type="molecule type" value="Genomic_DNA"/>
</dbReference>
<reference evidence="1 2" key="1">
    <citation type="submission" date="2016-04" db="EMBL/GenBank/DDBJ databases">
        <authorList>
            <person name="Chen L."/>
            <person name="Zhuang W."/>
            <person name="Wang G."/>
        </authorList>
    </citation>
    <scope>NUCLEOTIDE SEQUENCE [LARGE SCALE GENOMIC DNA]</scope>
    <source>
        <strain evidence="2">GR20</strain>
    </source>
</reference>
<dbReference type="Proteomes" id="UP000192277">
    <property type="component" value="Unassembled WGS sequence"/>
</dbReference>
<dbReference type="RefSeq" id="WP_014219382.1">
    <property type="nucleotide sequence ID" value="NZ_LWBO01000007.1"/>
</dbReference>
<name>A0ABX3P2M5_9BACT</name>
<dbReference type="InterPro" id="IPR032774">
    <property type="entry name" value="WG_beta_rep"/>
</dbReference>
<proteinExistence type="predicted"/>
<accession>A0ABX3P2M5</accession>
<dbReference type="Pfam" id="PF14903">
    <property type="entry name" value="WG_beta_rep"/>
    <property type="match status" value="2"/>
</dbReference>
<keyword evidence="2" id="KW-1185">Reference proteome</keyword>